<gene>
    <name evidence="4" type="ORF">HYC85_004308</name>
</gene>
<evidence type="ECO:0000313" key="4">
    <source>
        <dbReference type="EMBL" id="KAF5957083.1"/>
    </source>
</evidence>
<dbReference type="PANTHER" id="PTHR21450">
    <property type="entry name" value="PROTEIN ALTERED PHOSPHATE STARVATION RESPONSE 1"/>
    <property type="match status" value="1"/>
</dbReference>
<name>A0A7J7HW62_CAMSI</name>
<dbReference type="InterPro" id="IPR006868">
    <property type="entry name" value="DUF630"/>
</dbReference>
<feature type="compositionally biased region" description="Gly residues" evidence="1">
    <location>
        <begin position="138"/>
        <end position="150"/>
    </location>
</feature>
<dbReference type="PANTHER" id="PTHR21450:SF59">
    <property type="entry name" value="PROTEIN, PUTATIVE_ 48652-45869-RELATED"/>
    <property type="match status" value="1"/>
</dbReference>
<accession>A0A7J7HW62</accession>
<keyword evidence="5" id="KW-1185">Reference proteome</keyword>
<feature type="domain" description="DUF630" evidence="3">
    <location>
        <begin position="1"/>
        <end position="59"/>
    </location>
</feature>
<organism evidence="4 5">
    <name type="scientific">Camellia sinensis</name>
    <name type="common">Tea plant</name>
    <name type="synonym">Thea sinensis</name>
    <dbReference type="NCBI Taxonomy" id="4442"/>
    <lineage>
        <taxon>Eukaryota</taxon>
        <taxon>Viridiplantae</taxon>
        <taxon>Streptophyta</taxon>
        <taxon>Embryophyta</taxon>
        <taxon>Tracheophyta</taxon>
        <taxon>Spermatophyta</taxon>
        <taxon>Magnoliopsida</taxon>
        <taxon>eudicotyledons</taxon>
        <taxon>Gunneridae</taxon>
        <taxon>Pentapetalae</taxon>
        <taxon>asterids</taxon>
        <taxon>Ericales</taxon>
        <taxon>Theaceae</taxon>
        <taxon>Camellia</taxon>
    </lineage>
</organism>
<feature type="compositionally biased region" description="Acidic residues" evidence="1">
    <location>
        <begin position="113"/>
        <end position="124"/>
    </location>
</feature>
<feature type="compositionally biased region" description="Pro residues" evidence="1">
    <location>
        <begin position="152"/>
        <end position="179"/>
    </location>
</feature>
<dbReference type="InterPro" id="IPR006867">
    <property type="entry name" value="DUF632"/>
</dbReference>
<sequence>MGCTQSKIENEATVVRCKERKQFMNEAVLARNAFSDAHFDYTISLKNTGAALSDYAHGEVRNPLAASSSSALPLSNFEPIRPPPPPTTFPLQRAASMPEISTHKSHPKLSDSIIEEDDEEEIDNEETHSLKHRTSRNRGGGGAKKVGGEGLAPPPPTDPEAPPPPLPPPTDPEVAPPPLQQRTDPELVPPPPPPESKGMTWDFFFSPMENVPGPSLAEVDEGRVEREEIERKMFDERSKRVEVVDGDGDGGVKRSVKKAEAHVEVEVEVEAEAEAEAEAAEVVAEKVAEPPPQPPTNAVKKGKKVAPTEGKRGGKSAASVNLLKIFGELDECFLEASKCAHEVSRLLEANRLHYHSNFVDNRGHTDHSARVMRVITWNSNRSFKSLPNADKGMNDVDSEEHETHATVLDKILAWEKKLYDEVKIGEQIKLEYQKKVASLDKLKKRATNIEAMEKTKAAVSHLHTKYTIDMQSIESTVSEINRLRDEQLYPKLVALAGGMASMWETMRIQHEKQSQIVIGLKLLDISQSPNETSEHHHERTVQLWAVVQEWHSQFAKLVTYQKEYIKSLYNWLKLNLVPIDIDLKEKKNVPSTQYPPIQALLRAWNEYLEKVPADNARTFIGNFAAVVHTIMQYQVEEMKLRDKCEDTRKELTRKARQFDDWQNKYMSRRTPPDEMDPDRAQDKDVIAERKLVVDNVNQKMKADEEAYQTQCIQVREKSLTSLKTRLPEVFQAVFEFSRASSDMYRNLWSISQSGKLNESL</sequence>
<feature type="region of interest" description="Disordered" evidence="1">
    <location>
        <begin position="286"/>
        <end position="314"/>
    </location>
</feature>
<dbReference type="EMBL" id="JACBKZ010000002">
    <property type="protein sequence ID" value="KAF5957083.1"/>
    <property type="molecule type" value="Genomic_DNA"/>
</dbReference>
<evidence type="ECO:0008006" key="6">
    <source>
        <dbReference type="Google" id="ProtNLM"/>
    </source>
</evidence>
<dbReference type="AlphaFoldDB" id="A0A7J7HW62"/>
<evidence type="ECO:0000256" key="1">
    <source>
        <dbReference type="SAM" id="MobiDB-lite"/>
    </source>
</evidence>
<protein>
    <recommendedName>
        <fullName evidence="6">DUF632 domain-containing protein</fullName>
    </recommendedName>
</protein>
<feature type="region of interest" description="Disordered" evidence="1">
    <location>
        <begin position="97"/>
        <end position="201"/>
    </location>
</feature>
<proteinExistence type="predicted"/>
<evidence type="ECO:0000313" key="5">
    <source>
        <dbReference type="Proteomes" id="UP000593564"/>
    </source>
</evidence>
<dbReference type="Pfam" id="PF04783">
    <property type="entry name" value="DUF630"/>
    <property type="match status" value="1"/>
</dbReference>
<dbReference type="Pfam" id="PF04782">
    <property type="entry name" value="DUF632"/>
    <property type="match status" value="1"/>
</dbReference>
<reference evidence="5" key="1">
    <citation type="journal article" date="2020" name="Nat. Commun.">
        <title>Genome assembly of wild tea tree DASZ reveals pedigree and selection history of tea varieties.</title>
        <authorList>
            <person name="Zhang W."/>
            <person name="Zhang Y."/>
            <person name="Qiu H."/>
            <person name="Guo Y."/>
            <person name="Wan H."/>
            <person name="Zhang X."/>
            <person name="Scossa F."/>
            <person name="Alseekh S."/>
            <person name="Zhang Q."/>
            <person name="Wang P."/>
            <person name="Xu L."/>
            <person name="Schmidt M.H."/>
            <person name="Jia X."/>
            <person name="Li D."/>
            <person name="Zhu A."/>
            <person name="Guo F."/>
            <person name="Chen W."/>
            <person name="Ni D."/>
            <person name="Usadel B."/>
            <person name="Fernie A.R."/>
            <person name="Wen W."/>
        </authorList>
    </citation>
    <scope>NUCLEOTIDE SEQUENCE [LARGE SCALE GENOMIC DNA]</scope>
    <source>
        <strain evidence="5">cv. G240</strain>
    </source>
</reference>
<feature type="domain" description="DUF632" evidence="2">
    <location>
        <begin position="322"/>
        <end position="628"/>
    </location>
</feature>
<dbReference type="Proteomes" id="UP000593564">
    <property type="component" value="Unassembled WGS sequence"/>
</dbReference>
<comment type="caution">
    <text evidence="4">The sequence shown here is derived from an EMBL/GenBank/DDBJ whole genome shotgun (WGS) entry which is preliminary data.</text>
</comment>
<evidence type="ECO:0000259" key="2">
    <source>
        <dbReference type="Pfam" id="PF04782"/>
    </source>
</evidence>
<evidence type="ECO:0000259" key="3">
    <source>
        <dbReference type="Pfam" id="PF04783"/>
    </source>
</evidence>
<reference evidence="4 5" key="2">
    <citation type="submission" date="2020-07" db="EMBL/GenBank/DDBJ databases">
        <title>Genome assembly of wild tea tree DASZ reveals pedigree and selection history of tea varieties.</title>
        <authorList>
            <person name="Zhang W."/>
        </authorList>
    </citation>
    <scope>NUCLEOTIDE SEQUENCE [LARGE SCALE GENOMIC DNA]</scope>
    <source>
        <strain evidence="5">cv. G240</strain>
        <tissue evidence="4">Leaf</tissue>
    </source>
</reference>